<name>A0A6J7BLN7_9ZZZZ</name>
<dbReference type="AlphaFoldDB" id="A0A6J7BLN7"/>
<dbReference type="SUPFAM" id="SSF51294">
    <property type="entry name" value="Hedgehog/intein (Hint) domain"/>
    <property type="match status" value="1"/>
</dbReference>
<reference evidence="1" key="1">
    <citation type="submission" date="2020-05" db="EMBL/GenBank/DDBJ databases">
        <authorList>
            <person name="Chiriac C."/>
            <person name="Salcher M."/>
            <person name="Ghai R."/>
            <person name="Kavagutti S V."/>
        </authorList>
    </citation>
    <scope>NUCLEOTIDE SEQUENCE</scope>
</reference>
<dbReference type="EMBL" id="CAFBIY010000008">
    <property type="protein sequence ID" value="CAB4846572.1"/>
    <property type="molecule type" value="Genomic_DNA"/>
</dbReference>
<gene>
    <name evidence="1" type="ORF">UFOPK3267_00269</name>
</gene>
<evidence type="ECO:0000313" key="1">
    <source>
        <dbReference type="EMBL" id="CAB4846572.1"/>
    </source>
</evidence>
<dbReference type="InterPro" id="IPR036844">
    <property type="entry name" value="Hint_dom_sf"/>
</dbReference>
<protein>
    <submittedName>
        <fullName evidence="1">Unannotated protein</fullName>
    </submittedName>
</protein>
<sequence length="172" mass="18651">MNLHIDPQPANLAGGFICGDTKVALMDGHQTSIADIVEHLHRGVHHAIYAIHEDGGVHMARLLNARRMSHDMEVLAVTLDDGAVIHCTPTQSLLGADGSWVEVRAVKASDALLTVVDPHLWKSGRLDPELHAPTEAQRTVVSVLKSPDRAVYSFDVDQSNNLAHPSGVFLHD</sequence>
<dbReference type="CDD" id="cd00081">
    <property type="entry name" value="Hint"/>
    <property type="match status" value="1"/>
</dbReference>
<proteinExistence type="predicted"/>
<dbReference type="Gene3D" id="2.170.16.10">
    <property type="entry name" value="Hedgehog/Intein (Hint) domain"/>
    <property type="match status" value="1"/>
</dbReference>
<organism evidence="1">
    <name type="scientific">freshwater metagenome</name>
    <dbReference type="NCBI Taxonomy" id="449393"/>
    <lineage>
        <taxon>unclassified sequences</taxon>
        <taxon>metagenomes</taxon>
        <taxon>ecological metagenomes</taxon>
    </lineage>
</organism>
<accession>A0A6J7BLN7</accession>